<dbReference type="Gramene" id="OQU78730">
    <property type="protein sequence ID" value="OQU78730"/>
    <property type="gene ID" value="SORBI_3008G039700"/>
</dbReference>
<protein>
    <recommendedName>
        <fullName evidence="1">F-box/LRR-repeat protein 15/At3g58940/PEG3-like LRR domain-containing protein</fullName>
    </recommendedName>
</protein>
<dbReference type="InterPro" id="IPR050232">
    <property type="entry name" value="FBL13/AtMIF1-like"/>
</dbReference>
<proteinExistence type="predicted"/>
<dbReference type="eggNOG" id="ENOG502SPGC">
    <property type="taxonomic scope" value="Eukaryota"/>
</dbReference>
<dbReference type="InterPro" id="IPR055411">
    <property type="entry name" value="LRR_FXL15/At3g58940/PEG3-like"/>
</dbReference>
<dbReference type="AlphaFoldDB" id="A0A1Z5R4U1"/>
<reference evidence="3" key="2">
    <citation type="journal article" date="2018" name="Plant J.">
        <title>The Sorghum bicolor reference genome: improved assembly, gene annotations, a transcriptome atlas, and signatures of genome organization.</title>
        <authorList>
            <person name="McCormick R.F."/>
            <person name="Truong S.K."/>
            <person name="Sreedasyam A."/>
            <person name="Jenkins J."/>
            <person name="Shu S."/>
            <person name="Sims D."/>
            <person name="Kennedy M."/>
            <person name="Amirebrahimi M."/>
            <person name="Weers B.D."/>
            <person name="McKinley B."/>
            <person name="Mattison A."/>
            <person name="Morishige D.T."/>
            <person name="Grimwood J."/>
            <person name="Schmutz J."/>
            <person name="Mullet J.E."/>
        </authorList>
    </citation>
    <scope>NUCLEOTIDE SEQUENCE [LARGE SCALE GENOMIC DNA]</scope>
    <source>
        <strain evidence="3">cv. BTx623</strain>
    </source>
</reference>
<dbReference type="OMA" id="DLYNCWL"/>
<evidence type="ECO:0000313" key="3">
    <source>
        <dbReference type="Proteomes" id="UP000000768"/>
    </source>
</evidence>
<dbReference type="PANTHER" id="PTHR31900:SF27">
    <property type="entry name" value="FBD DOMAIN-CONTAINING PROTEIN"/>
    <property type="match status" value="1"/>
</dbReference>
<sequence length="408" mass="46660">MRALRCVLDRRAAPVAAFEIDCRFMSLYGEWFSWVFRELCGSGGLLELSIANTDYKECYALPDAVYTCTTLTSLDLYNCWLQVPSRAAAMALRALQSLRLRNVVASDSDIRLIICRCSAIERLEIHDIHMARNIVIRAPCLKKLDIYSYRPLCISLKKAKAQPLNMVRLSLSYGYPEHSWSLHDTLDTNRECSNHEIEEILDYKKMSEREHKQTDEIKNMETFLTALSFTKTLQLHLSTEYSEVLNMAKASTLMSLPKKKYLLGLKSLSLTLDHNHEVLATLVSCLLNSSPNLKDLRIIELRHPGSPVPLAVEFWEKQITADGFLYHLSSVTFYTDSLLEGHPCGGICKFLVMNARVLKRMSIVYHHSQVKPEHAAKLEAARRELHLWPRASADVLLELAPVDRFPWF</sequence>
<dbReference type="InterPro" id="IPR032675">
    <property type="entry name" value="LRR_dom_sf"/>
</dbReference>
<keyword evidence="3" id="KW-1185">Reference proteome</keyword>
<dbReference type="InParanoid" id="A0A1Z5R4U1"/>
<dbReference type="FunCoup" id="A0A1Z5R4U1">
    <property type="interactions" value="3"/>
</dbReference>
<dbReference type="Proteomes" id="UP000000768">
    <property type="component" value="Chromosome 8"/>
</dbReference>
<evidence type="ECO:0000313" key="2">
    <source>
        <dbReference type="EMBL" id="OQU78730.1"/>
    </source>
</evidence>
<dbReference type="SUPFAM" id="SSF52047">
    <property type="entry name" value="RNI-like"/>
    <property type="match status" value="1"/>
</dbReference>
<accession>A0A1Z5R4U1</accession>
<dbReference type="EMBL" id="CM000767">
    <property type="protein sequence ID" value="OQU78730.1"/>
    <property type="molecule type" value="Genomic_DNA"/>
</dbReference>
<dbReference type="Gene3D" id="3.80.10.10">
    <property type="entry name" value="Ribonuclease Inhibitor"/>
    <property type="match status" value="1"/>
</dbReference>
<feature type="domain" description="F-box/LRR-repeat protein 15/At3g58940/PEG3-like LRR" evidence="1">
    <location>
        <begin position="44"/>
        <end position="149"/>
    </location>
</feature>
<dbReference type="PANTHER" id="PTHR31900">
    <property type="entry name" value="F-BOX/RNI SUPERFAMILY PROTEIN-RELATED"/>
    <property type="match status" value="1"/>
</dbReference>
<evidence type="ECO:0000259" key="1">
    <source>
        <dbReference type="Pfam" id="PF24758"/>
    </source>
</evidence>
<reference evidence="2 3" key="1">
    <citation type="journal article" date="2009" name="Nature">
        <title>The Sorghum bicolor genome and the diversification of grasses.</title>
        <authorList>
            <person name="Paterson A.H."/>
            <person name="Bowers J.E."/>
            <person name="Bruggmann R."/>
            <person name="Dubchak I."/>
            <person name="Grimwood J."/>
            <person name="Gundlach H."/>
            <person name="Haberer G."/>
            <person name="Hellsten U."/>
            <person name="Mitros T."/>
            <person name="Poliakov A."/>
            <person name="Schmutz J."/>
            <person name="Spannagl M."/>
            <person name="Tang H."/>
            <person name="Wang X."/>
            <person name="Wicker T."/>
            <person name="Bharti A.K."/>
            <person name="Chapman J."/>
            <person name="Feltus F.A."/>
            <person name="Gowik U."/>
            <person name="Grigoriev I.V."/>
            <person name="Lyons E."/>
            <person name="Maher C.A."/>
            <person name="Martis M."/>
            <person name="Narechania A."/>
            <person name="Otillar R.P."/>
            <person name="Penning B.W."/>
            <person name="Salamov A.A."/>
            <person name="Wang Y."/>
            <person name="Zhang L."/>
            <person name="Carpita N.C."/>
            <person name="Freeling M."/>
            <person name="Gingle A.R."/>
            <person name="Hash C.T."/>
            <person name="Keller B."/>
            <person name="Klein P."/>
            <person name="Kresovich S."/>
            <person name="McCann M.C."/>
            <person name="Ming R."/>
            <person name="Peterson D.G."/>
            <person name="Mehboob-ur-Rahman"/>
            <person name="Ware D."/>
            <person name="Westhoff P."/>
            <person name="Mayer K.F."/>
            <person name="Messing J."/>
            <person name="Rokhsar D.S."/>
        </authorList>
    </citation>
    <scope>NUCLEOTIDE SEQUENCE [LARGE SCALE GENOMIC DNA]</scope>
    <source>
        <strain evidence="3">cv. BTx623</strain>
    </source>
</reference>
<gene>
    <name evidence="2" type="ORF">SORBI_3008G039700</name>
</gene>
<dbReference type="Pfam" id="PF24758">
    <property type="entry name" value="LRR_At5g56370"/>
    <property type="match status" value="1"/>
</dbReference>
<organism evidence="2 3">
    <name type="scientific">Sorghum bicolor</name>
    <name type="common">Sorghum</name>
    <name type="synonym">Sorghum vulgare</name>
    <dbReference type="NCBI Taxonomy" id="4558"/>
    <lineage>
        <taxon>Eukaryota</taxon>
        <taxon>Viridiplantae</taxon>
        <taxon>Streptophyta</taxon>
        <taxon>Embryophyta</taxon>
        <taxon>Tracheophyta</taxon>
        <taxon>Spermatophyta</taxon>
        <taxon>Magnoliopsida</taxon>
        <taxon>Liliopsida</taxon>
        <taxon>Poales</taxon>
        <taxon>Poaceae</taxon>
        <taxon>PACMAD clade</taxon>
        <taxon>Panicoideae</taxon>
        <taxon>Andropogonodae</taxon>
        <taxon>Andropogoneae</taxon>
        <taxon>Sorghinae</taxon>
        <taxon>Sorghum</taxon>
    </lineage>
</organism>
<name>A0A1Z5R4U1_SORBI</name>